<dbReference type="Proteomes" id="UP000429523">
    <property type="component" value="Unassembled WGS sequence"/>
</dbReference>
<evidence type="ECO:0000313" key="10">
    <source>
        <dbReference type="Proteomes" id="UP000476176"/>
    </source>
</evidence>
<evidence type="ECO:0000313" key="6">
    <source>
        <dbReference type="EMBL" id="KAE9253443.1"/>
    </source>
</evidence>
<reference evidence="7 8" key="1">
    <citation type="submission" date="2018-08" db="EMBL/GenBank/DDBJ databases">
        <title>Genomic investigation of the strawberry pathogen Phytophthora fragariae indicates pathogenicity is determined by transcriptional variation in three key races.</title>
        <authorList>
            <person name="Adams T.M."/>
            <person name="Armitage A.D."/>
            <person name="Sobczyk M.K."/>
            <person name="Bates H.J."/>
            <person name="Dunwell J.M."/>
            <person name="Nellist C.F."/>
            <person name="Harrison R.J."/>
        </authorList>
    </citation>
    <scope>NUCLEOTIDE SEQUENCE [LARGE SCALE GENOMIC DNA]</scope>
    <source>
        <strain evidence="6 8">BC-1</strain>
        <strain evidence="5 10">BC-23</strain>
        <strain evidence="4 9">NOV-5</strain>
        <strain evidence="2 7">NOV-9</strain>
        <strain evidence="3 11">ONT-3</strain>
    </source>
</reference>
<evidence type="ECO:0000313" key="2">
    <source>
        <dbReference type="EMBL" id="KAE8947314.1"/>
    </source>
</evidence>
<protein>
    <submittedName>
        <fullName evidence="6">Uncharacterized protein</fullName>
    </submittedName>
</protein>
<feature type="region of interest" description="Disordered" evidence="1">
    <location>
        <begin position="337"/>
        <end position="390"/>
    </location>
</feature>
<evidence type="ECO:0000313" key="3">
    <source>
        <dbReference type="EMBL" id="KAE9113240.1"/>
    </source>
</evidence>
<accession>A0A6A4A976</accession>
<evidence type="ECO:0000313" key="7">
    <source>
        <dbReference type="Proteomes" id="UP000429523"/>
    </source>
</evidence>
<comment type="caution">
    <text evidence="6">The sequence shown here is derived from an EMBL/GenBank/DDBJ whole genome shotgun (WGS) entry which is preliminary data.</text>
</comment>
<evidence type="ECO:0000313" key="9">
    <source>
        <dbReference type="Proteomes" id="UP000440732"/>
    </source>
</evidence>
<sequence length="462" mass="50259">MTNAASRQKANNAKNVTPANVQVKPASATAVNIAKFSEIVAETSTRAVQSTGSNIIANLTTNANATNNIKVTVVKTATAKNSKPFMLSDVTTWSVQRARQIRKTDFERFAKLHKYFTAKDDAVARPINSKASSKREHVDQWVRSVLNPKTLACIQDTQETQQALLSLIIVSAALTKYGEQELVRRNSFGEMDSVIAARFGTNGMQSKQQMHSVGASFVLRLVLGLAPEKRAACQTLREILNLENNQRLVLAPTAKGLMSISDKTNAADWTKVNQLKLKHMVKQAQSDKFQDAMQQLGGQHMYDAIRTQLKQVGGAWDASKDKPALQVKNIRHTEKSVKLQKETERHKEQLSKNAACDSVKDQNEAVGKNPPLEAAKWTQIPPPTPAVQTTSTVSNNKSVISVKNITQGRDTTPVKSVPLMGAWSGPLPASVVLSRSSAIVSSVPTMSARGGNGSRAILSRAM</sequence>
<dbReference type="EMBL" id="QXGD01000093">
    <property type="protein sequence ID" value="KAE9253443.1"/>
    <property type="molecule type" value="Genomic_DNA"/>
</dbReference>
<dbReference type="Proteomes" id="UP000440732">
    <property type="component" value="Unassembled WGS sequence"/>
</dbReference>
<dbReference type="AlphaFoldDB" id="A0A6A4A976"/>
<dbReference type="EMBL" id="QXFX01000505">
    <property type="protein sequence ID" value="KAE9113240.1"/>
    <property type="molecule type" value="Genomic_DNA"/>
</dbReference>
<gene>
    <name evidence="6" type="ORF">PF002_g3336</name>
    <name evidence="5" type="ORF">PF004_g9826</name>
    <name evidence="4" type="ORF">PF006_g2430</name>
    <name evidence="2" type="ORF">PF009_g3064</name>
    <name evidence="3" type="ORF">PF010_g10160</name>
</gene>
<evidence type="ECO:0000256" key="1">
    <source>
        <dbReference type="SAM" id="MobiDB-lite"/>
    </source>
</evidence>
<dbReference type="EMBL" id="QXGC01000493">
    <property type="protein sequence ID" value="KAE9232793.1"/>
    <property type="molecule type" value="Genomic_DNA"/>
</dbReference>
<proteinExistence type="predicted"/>
<dbReference type="Proteomes" id="UP000476176">
    <property type="component" value="Unassembled WGS sequence"/>
</dbReference>
<dbReference type="EMBL" id="QXGF01000084">
    <property type="protein sequence ID" value="KAE8947314.1"/>
    <property type="molecule type" value="Genomic_DNA"/>
</dbReference>
<evidence type="ECO:0000313" key="8">
    <source>
        <dbReference type="Proteomes" id="UP000440367"/>
    </source>
</evidence>
<dbReference type="EMBL" id="QXGA01000069">
    <property type="protein sequence ID" value="KAE9153434.1"/>
    <property type="molecule type" value="Genomic_DNA"/>
</dbReference>
<dbReference type="Proteomes" id="UP000488956">
    <property type="component" value="Unassembled WGS sequence"/>
</dbReference>
<evidence type="ECO:0000313" key="5">
    <source>
        <dbReference type="EMBL" id="KAE9232793.1"/>
    </source>
</evidence>
<dbReference type="Proteomes" id="UP000440367">
    <property type="component" value="Unassembled WGS sequence"/>
</dbReference>
<name>A0A6A4A976_9STRA</name>
<organism evidence="6 8">
    <name type="scientific">Phytophthora fragariae</name>
    <dbReference type="NCBI Taxonomy" id="53985"/>
    <lineage>
        <taxon>Eukaryota</taxon>
        <taxon>Sar</taxon>
        <taxon>Stramenopiles</taxon>
        <taxon>Oomycota</taxon>
        <taxon>Peronosporomycetes</taxon>
        <taxon>Peronosporales</taxon>
        <taxon>Peronosporaceae</taxon>
        <taxon>Phytophthora</taxon>
    </lineage>
</organism>
<evidence type="ECO:0000313" key="4">
    <source>
        <dbReference type="EMBL" id="KAE9153434.1"/>
    </source>
</evidence>
<evidence type="ECO:0000313" key="11">
    <source>
        <dbReference type="Proteomes" id="UP000488956"/>
    </source>
</evidence>
<feature type="compositionally biased region" description="Basic and acidic residues" evidence="1">
    <location>
        <begin position="337"/>
        <end position="350"/>
    </location>
</feature>